<keyword evidence="4" id="KW-0812">Transmembrane</keyword>
<dbReference type="PANTHER" id="PTHR35093:SF8">
    <property type="entry name" value="OUTER MEMBRANE PROTEIN NMB0088-RELATED"/>
    <property type="match status" value="1"/>
</dbReference>
<reference evidence="9 10" key="1">
    <citation type="journal article" date="2018" name="Nat. Biotechnol.">
        <title>A standardized bacterial taxonomy based on genome phylogeny substantially revises the tree of life.</title>
        <authorList>
            <person name="Parks D.H."/>
            <person name="Chuvochina M."/>
            <person name="Waite D.W."/>
            <person name="Rinke C."/>
            <person name="Skarshewski A."/>
            <person name="Chaumeil P.A."/>
            <person name="Hugenholtz P."/>
        </authorList>
    </citation>
    <scope>NUCLEOTIDE SEQUENCE [LARGE SCALE GENOMIC DNA]</scope>
    <source>
        <strain evidence="9">UBA11482</strain>
    </source>
</reference>
<keyword evidence="3" id="KW-1134">Transmembrane beta strand</keyword>
<evidence type="ECO:0000256" key="3">
    <source>
        <dbReference type="ARBA" id="ARBA00022452"/>
    </source>
</evidence>
<evidence type="ECO:0000256" key="7">
    <source>
        <dbReference type="ARBA" id="ARBA00023237"/>
    </source>
</evidence>
<dbReference type="Pfam" id="PF03349">
    <property type="entry name" value="Toluene_X"/>
    <property type="match status" value="1"/>
</dbReference>
<accession>A0A354M5Y2</accession>
<keyword evidence="5 8" id="KW-0732">Signal</keyword>
<gene>
    <name evidence="9" type="ORF">DDY73_13070</name>
</gene>
<organism evidence="9 10">
    <name type="scientific">Coprobacter fastidiosus</name>
    <dbReference type="NCBI Taxonomy" id="1099853"/>
    <lineage>
        <taxon>Bacteria</taxon>
        <taxon>Pseudomonadati</taxon>
        <taxon>Bacteroidota</taxon>
        <taxon>Bacteroidia</taxon>
        <taxon>Bacteroidales</taxon>
        <taxon>Barnesiellaceae</taxon>
        <taxon>Coprobacter</taxon>
    </lineage>
</organism>
<dbReference type="Gene3D" id="2.40.160.60">
    <property type="entry name" value="Outer membrane protein transport protein (OMPP1/FadL/TodX)"/>
    <property type="match status" value="1"/>
</dbReference>
<dbReference type="GO" id="GO:0015483">
    <property type="term" value="F:long-chain fatty acid transporting porin activity"/>
    <property type="evidence" value="ECO:0007669"/>
    <property type="project" value="TreeGrafter"/>
</dbReference>
<comment type="caution">
    <text evidence="9">The sequence shown here is derived from an EMBL/GenBank/DDBJ whole genome shotgun (WGS) entry which is preliminary data.</text>
</comment>
<dbReference type="InterPro" id="IPR005017">
    <property type="entry name" value="OMPP1/FadL/TodX"/>
</dbReference>
<evidence type="ECO:0000313" key="9">
    <source>
        <dbReference type="EMBL" id="HBJ09921.1"/>
    </source>
</evidence>
<dbReference type="SUPFAM" id="SSF56935">
    <property type="entry name" value="Porins"/>
    <property type="match status" value="1"/>
</dbReference>
<evidence type="ECO:0008006" key="11">
    <source>
        <dbReference type="Google" id="ProtNLM"/>
    </source>
</evidence>
<comment type="subcellular location">
    <subcellularLocation>
        <location evidence="1">Cell outer membrane</location>
        <topology evidence="1">Multi-pass membrane protein</topology>
    </subcellularLocation>
</comment>
<dbReference type="Proteomes" id="UP000262954">
    <property type="component" value="Unassembled WGS sequence"/>
</dbReference>
<keyword evidence="6" id="KW-0472">Membrane</keyword>
<dbReference type="AlphaFoldDB" id="A0A354M5Y2"/>
<evidence type="ECO:0000256" key="6">
    <source>
        <dbReference type="ARBA" id="ARBA00023136"/>
    </source>
</evidence>
<evidence type="ECO:0000256" key="2">
    <source>
        <dbReference type="ARBA" id="ARBA00008163"/>
    </source>
</evidence>
<keyword evidence="7" id="KW-0998">Cell outer membrane</keyword>
<protein>
    <recommendedName>
        <fullName evidence="11">Hemin receptor</fullName>
    </recommendedName>
</protein>
<sequence>MKMKRSICIMAITMCCVASLFAQGSMNAYNYSRTDIKGTARYMGMGGAFGALGGDISTLSQNPAGIGVYRSNEIVTTLGIAGISAETKTSVNVNNNLTKFVFDNVGIIGTFNTGKDLGIVSYNFGFAYNRRNSYDQTYRVQYSNLRSSVTNYIADKSFGIWENDLAGADVQSGDAYDINGLPWLSILGYESLLMSPQENPEGGYYDDSYEGLFGAKATGSGSLYVRERGRTNEYTFNFGGNVSNVVYFGIGLGIMDLDYEMTSSHDENLSNTSGFVPIYEEEDGDNGQVYNYPITSSNFSLWNRLKTEGTGFNVKLGLIARVTDYWRLGLAFHTPTYYSMSDYYMASVDNSYTYLKNNSNESRNDITDSPEGRYDYSLVTPWKFMASTAFIIGKKGIVSFDYEYTAYDKMSLSETDGLEMNDVNDDISSYFKAGHTFRVGGEYRITPQLSARLGYANQLSPMKVSTGDELNIAGMAPHYTLDRGTQYYTCGLGYRFGIFYADMAYIHKNAKSDVLAFSPIPSTGLTSEVATLHAKNNSFILTLGFKF</sequence>
<proteinExistence type="inferred from homology"/>
<dbReference type="GO" id="GO:0009279">
    <property type="term" value="C:cell outer membrane"/>
    <property type="evidence" value="ECO:0007669"/>
    <property type="project" value="UniProtKB-SubCell"/>
</dbReference>
<feature type="chain" id="PRO_5016577111" description="Hemin receptor" evidence="8">
    <location>
        <begin position="23"/>
        <end position="547"/>
    </location>
</feature>
<evidence type="ECO:0000256" key="8">
    <source>
        <dbReference type="SAM" id="SignalP"/>
    </source>
</evidence>
<evidence type="ECO:0000256" key="4">
    <source>
        <dbReference type="ARBA" id="ARBA00022692"/>
    </source>
</evidence>
<dbReference type="EMBL" id="DNWC01000165">
    <property type="protein sequence ID" value="HBJ09921.1"/>
    <property type="molecule type" value="Genomic_DNA"/>
</dbReference>
<dbReference type="PANTHER" id="PTHR35093">
    <property type="entry name" value="OUTER MEMBRANE PROTEIN NMB0088-RELATED"/>
    <property type="match status" value="1"/>
</dbReference>
<feature type="signal peptide" evidence="8">
    <location>
        <begin position="1"/>
        <end position="22"/>
    </location>
</feature>
<evidence type="ECO:0000313" key="10">
    <source>
        <dbReference type="Proteomes" id="UP000262954"/>
    </source>
</evidence>
<evidence type="ECO:0000256" key="1">
    <source>
        <dbReference type="ARBA" id="ARBA00004571"/>
    </source>
</evidence>
<evidence type="ECO:0000256" key="5">
    <source>
        <dbReference type="ARBA" id="ARBA00022729"/>
    </source>
</evidence>
<comment type="similarity">
    <text evidence="2">Belongs to the OmpP1/FadL family.</text>
</comment>
<name>A0A354M5Y2_9BACT</name>